<name>A0A392VIU8_9FABA</name>
<evidence type="ECO:0000256" key="1">
    <source>
        <dbReference type="SAM" id="MobiDB-lite"/>
    </source>
</evidence>
<proteinExistence type="predicted"/>
<protein>
    <submittedName>
        <fullName evidence="2">Uncharacterized protein</fullName>
    </submittedName>
</protein>
<evidence type="ECO:0000313" key="2">
    <source>
        <dbReference type="EMBL" id="MCI87289.1"/>
    </source>
</evidence>
<keyword evidence="3" id="KW-1185">Reference proteome</keyword>
<accession>A0A392VIU8</accession>
<feature type="non-terminal residue" evidence="2">
    <location>
        <position position="48"/>
    </location>
</feature>
<reference evidence="2 3" key="1">
    <citation type="journal article" date="2018" name="Front. Plant Sci.">
        <title>Red Clover (Trifolium pratense) and Zigzag Clover (T. medium) - A Picture of Genomic Similarities and Differences.</title>
        <authorList>
            <person name="Dluhosova J."/>
            <person name="Istvanek J."/>
            <person name="Nedelnik J."/>
            <person name="Repkova J."/>
        </authorList>
    </citation>
    <scope>NUCLEOTIDE SEQUENCE [LARGE SCALE GENOMIC DNA]</scope>
    <source>
        <strain evidence="3">cv. 10/8</strain>
        <tissue evidence="2">Leaf</tissue>
    </source>
</reference>
<feature type="compositionally biased region" description="Polar residues" evidence="1">
    <location>
        <begin position="9"/>
        <end position="33"/>
    </location>
</feature>
<dbReference type="EMBL" id="LXQA011162462">
    <property type="protein sequence ID" value="MCI87289.1"/>
    <property type="molecule type" value="Genomic_DNA"/>
</dbReference>
<sequence length="48" mass="5235">MLGDLSAGTHFSTLKNEPSASSDVAQRQLQNTRMTKRMSGTDMNDAHP</sequence>
<comment type="caution">
    <text evidence="2">The sequence shown here is derived from an EMBL/GenBank/DDBJ whole genome shotgun (WGS) entry which is preliminary data.</text>
</comment>
<evidence type="ECO:0000313" key="3">
    <source>
        <dbReference type="Proteomes" id="UP000265520"/>
    </source>
</evidence>
<dbReference type="Proteomes" id="UP000265520">
    <property type="component" value="Unassembled WGS sequence"/>
</dbReference>
<feature type="region of interest" description="Disordered" evidence="1">
    <location>
        <begin position="1"/>
        <end position="48"/>
    </location>
</feature>
<dbReference type="AlphaFoldDB" id="A0A392VIU8"/>
<organism evidence="2 3">
    <name type="scientific">Trifolium medium</name>
    <dbReference type="NCBI Taxonomy" id="97028"/>
    <lineage>
        <taxon>Eukaryota</taxon>
        <taxon>Viridiplantae</taxon>
        <taxon>Streptophyta</taxon>
        <taxon>Embryophyta</taxon>
        <taxon>Tracheophyta</taxon>
        <taxon>Spermatophyta</taxon>
        <taxon>Magnoliopsida</taxon>
        <taxon>eudicotyledons</taxon>
        <taxon>Gunneridae</taxon>
        <taxon>Pentapetalae</taxon>
        <taxon>rosids</taxon>
        <taxon>fabids</taxon>
        <taxon>Fabales</taxon>
        <taxon>Fabaceae</taxon>
        <taxon>Papilionoideae</taxon>
        <taxon>50 kb inversion clade</taxon>
        <taxon>NPAAA clade</taxon>
        <taxon>Hologalegina</taxon>
        <taxon>IRL clade</taxon>
        <taxon>Trifolieae</taxon>
        <taxon>Trifolium</taxon>
    </lineage>
</organism>